<evidence type="ECO:0000256" key="2">
    <source>
        <dbReference type="SAM" id="MobiDB-lite"/>
    </source>
</evidence>
<dbReference type="GO" id="GO:0005829">
    <property type="term" value="C:cytosol"/>
    <property type="evidence" value="ECO:0007669"/>
    <property type="project" value="TreeGrafter"/>
</dbReference>
<dbReference type="VEuPathDB" id="FungiDB:TRICI_006911"/>
<feature type="compositionally biased region" description="Basic residues" evidence="2">
    <location>
        <begin position="295"/>
        <end position="305"/>
    </location>
</feature>
<keyword evidence="4" id="KW-1185">Reference proteome</keyword>
<proteinExistence type="inferred from homology"/>
<feature type="compositionally biased region" description="Basic and acidic residues" evidence="2">
    <location>
        <begin position="249"/>
        <end position="265"/>
    </location>
</feature>
<comment type="caution">
    <text evidence="3">The sequence shown here is derived from an EMBL/GenBank/DDBJ whole genome shotgun (WGS) entry which is preliminary data.</text>
</comment>
<evidence type="ECO:0008006" key="5">
    <source>
        <dbReference type="Google" id="ProtNLM"/>
    </source>
</evidence>
<evidence type="ECO:0000313" key="3">
    <source>
        <dbReference type="EMBL" id="KAA8896345.1"/>
    </source>
</evidence>
<accession>A0A642UBP5</accession>
<protein>
    <recommendedName>
        <fullName evidence="5">Protein LTV1</fullName>
    </recommendedName>
</protein>
<gene>
    <name evidence="3" type="ORF">TRICI_006911</name>
</gene>
<evidence type="ECO:0000256" key="1">
    <source>
        <dbReference type="ARBA" id="ARBA00009078"/>
    </source>
</evidence>
<dbReference type="GO" id="GO:0005634">
    <property type="term" value="C:nucleus"/>
    <property type="evidence" value="ECO:0007669"/>
    <property type="project" value="TreeGrafter"/>
</dbReference>
<dbReference type="PANTHER" id="PTHR21531:SF0">
    <property type="entry name" value="PROTEIN LTV1 HOMOLOG"/>
    <property type="match status" value="1"/>
</dbReference>
<dbReference type="InterPro" id="IPR007307">
    <property type="entry name" value="Ltv1"/>
</dbReference>
<reference evidence="3" key="1">
    <citation type="journal article" date="2019" name="G3 (Bethesda)">
        <title>Genome Assemblies of Two Rare Opportunistic Yeast Pathogens: Diutina rugosa (syn. Candida rugosa) and Trichomonascus ciferrii (syn. Candida ciferrii).</title>
        <authorList>
            <person name="Mixao V."/>
            <person name="Saus E."/>
            <person name="Hansen A.P."/>
            <person name="Lass-Florl C."/>
            <person name="Gabaldon T."/>
        </authorList>
    </citation>
    <scope>NUCLEOTIDE SEQUENCE</scope>
    <source>
        <strain evidence="3">CBS 4856</strain>
    </source>
</reference>
<name>A0A642UBP5_9ASCO</name>
<feature type="compositionally biased region" description="Acidic residues" evidence="2">
    <location>
        <begin position="184"/>
        <end position="195"/>
    </location>
</feature>
<dbReference type="PANTHER" id="PTHR21531">
    <property type="entry name" value="LOW-TEMPERATURE VIABILITY PROTEIN LTV1-RELATED"/>
    <property type="match status" value="1"/>
</dbReference>
<organism evidence="3 4">
    <name type="scientific">Trichomonascus ciferrii</name>
    <dbReference type="NCBI Taxonomy" id="44093"/>
    <lineage>
        <taxon>Eukaryota</taxon>
        <taxon>Fungi</taxon>
        <taxon>Dikarya</taxon>
        <taxon>Ascomycota</taxon>
        <taxon>Saccharomycotina</taxon>
        <taxon>Dipodascomycetes</taxon>
        <taxon>Dipodascales</taxon>
        <taxon>Trichomonascaceae</taxon>
        <taxon>Trichomonascus</taxon>
        <taxon>Trichomonascus ciferrii complex</taxon>
    </lineage>
</organism>
<dbReference type="Pfam" id="PF04180">
    <property type="entry name" value="LTV"/>
    <property type="match status" value="1"/>
</dbReference>
<dbReference type="GO" id="GO:0000056">
    <property type="term" value="P:ribosomal small subunit export from nucleus"/>
    <property type="evidence" value="ECO:0007669"/>
    <property type="project" value="TreeGrafter"/>
</dbReference>
<dbReference type="OrthoDB" id="5852896at2759"/>
<dbReference type="Proteomes" id="UP000761534">
    <property type="component" value="Unassembled WGS sequence"/>
</dbReference>
<sequence length="382" mass="43677">MGPKRWIDKKNAQTYTLLHRSHEDPLYNDPEAAERVFVKTDNLNSASAKTERKNKWTGSKGKTISDLEEHVDEFKKEGWRENEGEAALYGITYDDSKYDYMQHLKPMGQDPNAIFIAKKDLDRKPKGGIEFKEKSQLPEDVLPSKETVKRTYQDQQNLPDALAGLQPDMDPNLREVLEALEDEEFVEEGSDEDELFGTLVKSGERETDEWDDFDADDYSDLDGNVSDDTVTGKTTVHVEPREGEEEWETAFRKFKIEQEKSRAADDSDDDDNLASEAGDGLGPMTDFSVATGTTRRGRRKRRGKGARTEMTGLSMSSSAMVRNEGLTLLDDRFDKIEEEYEDEEEEEPGVFDMKNERPDLEDALDDFLENYVVDGKKLYKKK</sequence>
<feature type="compositionally biased region" description="Acidic residues" evidence="2">
    <location>
        <begin position="206"/>
        <end position="220"/>
    </location>
</feature>
<feature type="region of interest" description="Disordered" evidence="2">
    <location>
        <begin position="184"/>
        <end position="321"/>
    </location>
</feature>
<dbReference type="AlphaFoldDB" id="A0A642UBP5"/>
<dbReference type="EMBL" id="SWFS01000583">
    <property type="protein sequence ID" value="KAA8896345.1"/>
    <property type="molecule type" value="Genomic_DNA"/>
</dbReference>
<dbReference type="GO" id="GO:0042274">
    <property type="term" value="P:ribosomal small subunit biogenesis"/>
    <property type="evidence" value="ECO:0007669"/>
    <property type="project" value="InterPro"/>
</dbReference>
<evidence type="ECO:0000313" key="4">
    <source>
        <dbReference type="Proteomes" id="UP000761534"/>
    </source>
</evidence>
<feature type="compositionally biased region" description="Polar residues" evidence="2">
    <location>
        <begin position="311"/>
        <end position="320"/>
    </location>
</feature>
<dbReference type="GO" id="GO:0030688">
    <property type="term" value="C:preribosome, small subunit precursor"/>
    <property type="evidence" value="ECO:0007669"/>
    <property type="project" value="TreeGrafter"/>
</dbReference>
<comment type="similarity">
    <text evidence="1">Belongs to the LTV1 family.</text>
</comment>